<keyword evidence="3" id="KW-1185">Reference proteome</keyword>
<dbReference type="RefSeq" id="WP_371752308.1">
    <property type="nucleotide sequence ID" value="NZ_JAYJLD010000001.1"/>
</dbReference>
<dbReference type="InterPro" id="IPR024760">
    <property type="entry name" value="HTH_dom_conjug_TS-like"/>
</dbReference>
<dbReference type="Pfam" id="PF12645">
    <property type="entry name" value="HTH_16"/>
    <property type="match status" value="1"/>
</dbReference>
<comment type="caution">
    <text evidence="2">The sequence shown here is derived from an EMBL/GenBank/DDBJ whole genome shotgun (WGS) entry which is preliminary data.</text>
</comment>
<dbReference type="InterPro" id="IPR013325">
    <property type="entry name" value="RNA_pol_sigma_r2"/>
</dbReference>
<sequence>MTEFYQLIIKAREGDQEAWMTIIDRFSPLIRKTRREARQQERDDLEQELKEKIISIILTYDVDNLPSFSDFCEHILSESEDRFTNPK</sequence>
<reference evidence="2" key="1">
    <citation type="submission" date="2023-12" db="EMBL/GenBank/DDBJ databases">
        <title>Fervidustalea candida gen. nov., sp. nov., a novel member of the family Paenibacillaceae isolated from a geothermal area.</title>
        <authorList>
            <person name="Li W.-J."/>
            <person name="Jiao J.-Y."/>
            <person name="Chen Y."/>
        </authorList>
    </citation>
    <scope>NUCLEOTIDE SEQUENCE</scope>
    <source>
        <strain evidence="2">SYSU GA230002</strain>
    </source>
</reference>
<protein>
    <submittedName>
        <fullName evidence="2">Helix-turn-helix domain-containing protein</fullName>
    </submittedName>
</protein>
<dbReference type="SUPFAM" id="SSF88946">
    <property type="entry name" value="Sigma2 domain of RNA polymerase sigma factors"/>
    <property type="match status" value="1"/>
</dbReference>
<evidence type="ECO:0000313" key="2">
    <source>
        <dbReference type="EMBL" id="MEB3100201.1"/>
    </source>
</evidence>
<accession>A0ABU5ZET6</accession>
<gene>
    <name evidence="2" type="ORF">VF724_00830</name>
</gene>
<dbReference type="EMBL" id="JAYJLD010000001">
    <property type="protein sequence ID" value="MEB3100201.1"/>
    <property type="molecule type" value="Genomic_DNA"/>
</dbReference>
<name>A0ABU5ZET6_9BACL</name>
<evidence type="ECO:0000313" key="3">
    <source>
        <dbReference type="Proteomes" id="UP001310386"/>
    </source>
</evidence>
<proteinExistence type="predicted"/>
<organism evidence="2 3">
    <name type="scientific">Ferviditalea candida</name>
    <dbReference type="NCBI Taxonomy" id="3108399"/>
    <lineage>
        <taxon>Bacteria</taxon>
        <taxon>Bacillati</taxon>
        <taxon>Bacillota</taxon>
        <taxon>Bacilli</taxon>
        <taxon>Bacillales</taxon>
        <taxon>Paenibacillaceae</taxon>
        <taxon>Ferviditalea</taxon>
    </lineage>
</organism>
<evidence type="ECO:0000259" key="1">
    <source>
        <dbReference type="Pfam" id="PF12645"/>
    </source>
</evidence>
<dbReference type="Proteomes" id="UP001310386">
    <property type="component" value="Unassembled WGS sequence"/>
</dbReference>
<feature type="domain" description="Helix-turn-helix conjugative transposon-like" evidence="1">
    <location>
        <begin position="5"/>
        <end position="61"/>
    </location>
</feature>